<dbReference type="InterPro" id="IPR011263">
    <property type="entry name" value="DNA-dir_RNA_pol_RpoA/D/Rpb3"/>
</dbReference>
<dbReference type="Pfam" id="PF03118">
    <property type="entry name" value="RNA_pol_A_CTD"/>
    <property type="match status" value="1"/>
</dbReference>
<feature type="region of interest" description="Alpha N-terminal domain (alpha-NTD)" evidence="11">
    <location>
        <begin position="1"/>
        <end position="231"/>
    </location>
</feature>
<evidence type="ECO:0000256" key="7">
    <source>
        <dbReference type="ARBA" id="ARBA00023163"/>
    </source>
</evidence>
<dbReference type="InterPro" id="IPR011773">
    <property type="entry name" value="DNA-dir_RpoA"/>
</dbReference>
<feature type="region of interest" description="Alpha C-terminal domain (alpha-CTD)" evidence="11">
    <location>
        <begin position="248"/>
        <end position="311"/>
    </location>
</feature>
<evidence type="ECO:0000259" key="12">
    <source>
        <dbReference type="SMART" id="SM00662"/>
    </source>
</evidence>
<dbReference type="CDD" id="cd06928">
    <property type="entry name" value="RNAP_alpha_NTD"/>
    <property type="match status" value="1"/>
</dbReference>
<dbReference type="Pfam" id="PF01000">
    <property type="entry name" value="RNA_pol_A_bac"/>
    <property type="match status" value="1"/>
</dbReference>
<dbReference type="HAMAP" id="MF_00059">
    <property type="entry name" value="RNApol_bact_RpoA"/>
    <property type="match status" value="1"/>
</dbReference>
<dbReference type="GO" id="GO:0046983">
    <property type="term" value="F:protein dimerization activity"/>
    <property type="evidence" value="ECO:0007669"/>
    <property type="project" value="InterPro"/>
</dbReference>
<comment type="catalytic activity">
    <reaction evidence="10 11">
        <text>RNA(n) + a ribonucleoside 5'-triphosphate = RNA(n+1) + diphosphate</text>
        <dbReference type="Rhea" id="RHEA:21248"/>
        <dbReference type="Rhea" id="RHEA-COMP:14527"/>
        <dbReference type="Rhea" id="RHEA-COMP:17342"/>
        <dbReference type="ChEBI" id="CHEBI:33019"/>
        <dbReference type="ChEBI" id="CHEBI:61557"/>
        <dbReference type="ChEBI" id="CHEBI:140395"/>
        <dbReference type="EC" id="2.7.7.6"/>
    </reaction>
</comment>
<feature type="domain" description="DNA-directed RNA polymerase RpoA/D/Rpb3-type" evidence="12">
    <location>
        <begin position="21"/>
        <end position="227"/>
    </location>
</feature>
<keyword evidence="4 11" id="KW-0240">DNA-directed RNA polymerase</keyword>
<accession>A0A1F4VZ15</accession>
<dbReference type="NCBIfam" id="TIGR02027">
    <property type="entry name" value="rpoA"/>
    <property type="match status" value="1"/>
</dbReference>
<evidence type="ECO:0000256" key="6">
    <source>
        <dbReference type="ARBA" id="ARBA00022695"/>
    </source>
</evidence>
<dbReference type="Proteomes" id="UP000176614">
    <property type="component" value="Unassembled WGS sequence"/>
</dbReference>
<dbReference type="GO" id="GO:0005737">
    <property type="term" value="C:cytoplasm"/>
    <property type="evidence" value="ECO:0007669"/>
    <property type="project" value="UniProtKB-ARBA"/>
</dbReference>
<dbReference type="InterPro" id="IPR036643">
    <property type="entry name" value="RNApol_insert_sf"/>
</dbReference>
<dbReference type="SUPFAM" id="SSF56553">
    <property type="entry name" value="Insert subdomain of RNA polymerase alpha subunit"/>
    <property type="match status" value="1"/>
</dbReference>
<keyword evidence="6 11" id="KW-0548">Nucleotidyltransferase</keyword>
<dbReference type="InterPro" id="IPR036603">
    <property type="entry name" value="RBP11-like"/>
</dbReference>
<organism evidence="13 14">
    <name type="scientific">candidate division WWE3 bacterium RIFOXYA2_FULL_46_9</name>
    <dbReference type="NCBI Taxonomy" id="1802636"/>
    <lineage>
        <taxon>Bacteria</taxon>
        <taxon>Katanobacteria</taxon>
    </lineage>
</organism>
<keyword evidence="7 11" id="KW-0804">Transcription</keyword>
<reference evidence="13 14" key="1">
    <citation type="journal article" date="2016" name="Nat. Commun.">
        <title>Thousands of microbial genomes shed light on interconnected biogeochemical processes in an aquifer system.</title>
        <authorList>
            <person name="Anantharaman K."/>
            <person name="Brown C.T."/>
            <person name="Hug L.A."/>
            <person name="Sharon I."/>
            <person name="Castelle C.J."/>
            <person name="Probst A.J."/>
            <person name="Thomas B.C."/>
            <person name="Singh A."/>
            <person name="Wilkins M.J."/>
            <person name="Karaoz U."/>
            <person name="Brodie E.L."/>
            <person name="Williams K.H."/>
            <person name="Hubbard S.S."/>
            <person name="Banfield J.F."/>
        </authorList>
    </citation>
    <scope>NUCLEOTIDE SEQUENCE [LARGE SCALE GENOMIC DNA]</scope>
</reference>
<dbReference type="InterPro" id="IPR011262">
    <property type="entry name" value="DNA-dir_RNA_pol_insert"/>
</dbReference>
<comment type="caution">
    <text evidence="13">The sequence shown here is derived from an EMBL/GenBank/DDBJ whole genome shotgun (WGS) entry which is preliminary data.</text>
</comment>
<evidence type="ECO:0000256" key="5">
    <source>
        <dbReference type="ARBA" id="ARBA00022679"/>
    </source>
</evidence>
<comment type="subunit">
    <text evidence="11">Homodimer. The RNAP catalytic core consists of 2 alpha, 1 beta, 1 beta' and 1 omega subunit. When a sigma factor is associated with the core the holoenzyme is formed, which can initiate transcription.</text>
</comment>
<name>A0A1F4VZ15_UNCKA</name>
<dbReference type="InterPro" id="IPR011260">
    <property type="entry name" value="RNAP_asu_C"/>
</dbReference>
<dbReference type="SUPFAM" id="SSF47789">
    <property type="entry name" value="C-terminal domain of RNA polymerase alpha subunit"/>
    <property type="match status" value="1"/>
</dbReference>
<dbReference type="EMBL" id="MEVT01000022">
    <property type="protein sequence ID" value="OGC62258.1"/>
    <property type="molecule type" value="Genomic_DNA"/>
</dbReference>
<evidence type="ECO:0000256" key="1">
    <source>
        <dbReference type="ARBA" id="ARBA00007123"/>
    </source>
</evidence>
<dbReference type="Pfam" id="PF01193">
    <property type="entry name" value="RNA_pol_L"/>
    <property type="match status" value="1"/>
</dbReference>
<evidence type="ECO:0000256" key="8">
    <source>
        <dbReference type="ARBA" id="ARBA00032524"/>
    </source>
</evidence>
<protein>
    <recommendedName>
        <fullName evidence="3 11">DNA-directed RNA polymerase subunit alpha</fullName>
        <shortName evidence="11">RNAP subunit alpha</shortName>
        <ecNumber evidence="2 11">2.7.7.6</ecNumber>
    </recommendedName>
    <alternativeName>
        <fullName evidence="9 11">RNA polymerase subunit alpha</fullName>
    </alternativeName>
    <alternativeName>
        <fullName evidence="8 11">Transcriptase subunit alpha</fullName>
    </alternativeName>
</protein>
<comment type="function">
    <text evidence="11">DNA-dependent RNA polymerase catalyzes the transcription of DNA into RNA using the four ribonucleoside triphosphates as substrates.</text>
</comment>
<dbReference type="Gene3D" id="3.30.1360.10">
    <property type="entry name" value="RNA polymerase, RBP11-like subunit"/>
    <property type="match status" value="1"/>
</dbReference>
<comment type="domain">
    <text evidence="11">The N-terminal domain is essential for RNAP assembly and basal transcription, whereas the C-terminal domain is involved in interaction with transcriptional regulators and with upstream promoter elements.</text>
</comment>
<evidence type="ECO:0000256" key="4">
    <source>
        <dbReference type="ARBA" id="ARBA00022478"/>
    </source>
</evidence>
<evidence type="ECO:0000256" key="2">
    <source>
        <dbReference type="ARBA" id="ARBA00012418"/>
    </source>
</evidence>
<dbReference type="Gene3D" id="1.10.150.20">
    <property type="entry name" value="5' to 3' exonuclease, C-terminal subdomain"/>
    <property type="match status" value="1"/>
</dbReference>
<dbReference type="SMART" id="SM00662">
    <property type="entry name" value="RPOLD"/>
    <property type="match status" value="1"/>
</dbReference>
<dbReference type="GO" id="GO:0006351">
    <property type="term" value="P:DNA-templated transcription"/>
    <property type="evidence" value="ECO:0007669"/>
    <property type="project" value="UniProtKB-UniRule"/>
</dbReference>
<evidence type="ECO:0000313" key="14">
    <source>
        <dbReference type="Proteomes" id="UP000176614"/>
    </source>
</evidence>
<evidence type="ECO:0000256" key="3">
    <source>
        <dbReference type="ARBA" id="ARBA00015972"/>
    </source>
</evidence>
<dbReference type="GO" id="GO:0003899">
    <property type="term" value="F:DNA-directed RNA polymerase activity"/>
    <property type="evidence" value="ECO:0007669"/>
    <property type="project" value="UniProtKB-UniRule"/>
</dbReference>
<sequence length="311" mass="34310">MTTNVSIENLKVKAREEGKNKGVFEFEPLPTGYGYTIGNALRRVLLTSIKGAAITQIKVAGANHQFSTLAGVKEDLVEVTMNLKQVRLQLHGENPVVVSLKKKGPGKVTAGDIEETSDLKVMNKEQHIATLADSKTQFDIELVVEPGVGYSPMEERQTSKVGVIVIDALFSPVLLAKFEVEPTRFADRTDLDKVVLEVETDGSISPKESIKAAAGVLKKYYQAVSQWVNLEDIEEEKEEELSELPAKSNEEDIAIEELPLQTRTINSLKKSKITTLAQLGKMSDEEIADVKNLGEKSLSEIKDLLQKEGYR</sequence>
<evidence type="ECO:0000256" key="11">
    <source>
        <dbReference type="HAMAP-Rule" id="MF_00059"/>
    </source>
</evidence>
<keyword evidence="5 11" id="KW-0808">Transferase</keyword>
<evidence type="ECO:0000313" key="13">
    <source>
        <dbReference type="EMBL" id="OGC62258.1"/>
    </source>
</evidence>
<gene>
    <name evidence="11" type="primary">rpoA</name>
    <name evidence="13" type="ORF">A2264_03145</name>
</gene>
<dbReference type="NCBIfam" id="NF003519">
    <property type="entry name" value="PRK05182.2-5"/>
    <property type="match status" value="1"/>
</dbReference>
<dbReference type="EC" id="2.7.7.6" evidence="2 11"/>
<dbReference type="FunFam" id="2.170.120.12:FF:000001">
    <property type="entry name" value="DNA-directed RNA polymerase subunit alpha"/>
    <property type="match status" value="1"/>
</dbReference>
<dbReference type="GO" id="GO:0000428">
    <property type="term" value="C:DNA-directed RNA polymerase complex"/>
    <property type="evidence" value="ECO:0007669"/>
    <property type="project" value="UniProtKB-KW"/>
</dbReference>
<proteinExistence type="inferred from homology"/>
<dbReference type="SUPFAM" id="SSF55257">
    <property type="entry name" value="RBP11-like subunits of RNA polymerase"/>
    <property type="match status" value="1"/>
</dbReference>
<comment type="similarity">
    <text evidence="1 11">Belongs to the RNA polymerase alpha chain family.</text>
</comment>
<evidence type="ECO:0000256" key="9">
    <source>
        <dbReference type="ARBA" id="ARBA00033070"/>
    </source>
</evidence>
<dbReference type="Gene3D" id="2.170.120.12">
    <property type="entry name" value="DNA-directed RNA polymerase, insert domain"/>
    <property type="match status" value="1"/>
</dbReference>
<dbReference type="GO" id="GO:0003677">
    <property type="term" value="F:DNA binding"/>
    <property type="evidence" value="ECO:0007669"/>
    <property type="project" value="UniProtKB-UniRule"/>
</dbReference>
<dbReference type="AlphaFoldDB" id="A0A1F4VZ15"/>
<evidence type="ECO:0000256" key="10">
    <source>
        <dbReference type="ARBA" id="ARBA00048552"/>
    </source>
</evidence>